<dbReference type="Pfam" id="PF04851">
    <property type="entry name" value="ResIII"/>
    <property type="match status" value="1"/>
</dbReference>
<keyword evidence="3" id="KW-0347">Helicase</keyword>
<gene>
    <name evidence="3" type="ORF">CDOO_12160</name>
</gene>
<keyword evidence="3" id="KW-0067">ATP-binding</keyword>
<dbReference type="Gene3D" id="3.40.50.300">
    <property type="entry name" value="P-loop containing nucleotide triphosphate hydrolases"/>
    <property type="match status" value="2"/>
</dbReference>
<dbReference type="PANTHER" id="PTHR47396">
    <property type="entry name" value="TYPE I RESTRICTION ENZYME ECOKI R PROTEIN"/>
    <property type="match status" value="1"/>
</dbReference>
<dbReference type="GO" id="GO:0003677">
    <property type="term" value="F:DNA binding"/>
    <property type="evidence" value="ECO:0007669"/>
    <property type="project" value="InterPro"/>
</dbReference>
<dbReference type="eggNOG" id="COG3886">
    <property type="taxonomic scope" value="Bacteria"/>
</dbReference>
<keyword evidence="4" id="KW-1185">Reference proteome</keyword>
<dbReference type="PROSITE" id="PS51192">
    <property type="entry name" value="HELICASE_ATP_BIND_1"/>
    <property type="match status" value="1"/>
</dbReference>
<proteinExistence type="predicted"/>
<accession>A0A097IIG7</accession>
<dbReference type="InterPro" id="IPR014001">
    <property type="entry name" value="Helicase_ATP-bd"/>
</dbReference>
<protein>
    <submittedName>
        <fullName evidence="3">Helicase</fullName>
    </submittedName>
</protein>
<evidence type="ECO:0000259" key="2">
    <source>
        <dbReference type="PROSITE" id="PS51194"/>
    </source>
</evidence>
<evidence type="ECO:0000259" key="1">
    <source>
        <dbReference type="PROSITE" id="PS51192"/>
    </source>
</evidence>
<dbReference type="OrthoDB" id="9776021at2"/>
<dbReference type="EMBL" id="CP006764">
    <property type="protein sequence ID" value="AIT61925.1"/>
    <property type="molecule type" value="Genomic_DNA"/>
</dbReference>
<organism evidence="3 4">
    <name type="scientific">Corynebacterium doosanense CAU 212 = DSM 45436</name>
    <dbReference type="NCBI Taxonomy" id="558173"/>
    <lineage>
        <taxon>Bacteria</taxon>
        <taxon>Bacillati</taxon>
        <taxon>Actinomycetota</taxon>
        <taxon>Actinomycetes</taxon>
        <taxon>Mycobacteriales</taxon>
        <taxon>Corynebacteriaceae</taxon>
        <taxon>Corynebacterium</taxon>
    </lineage>
</organism>
<dbReference type="CDD" id="cd18032">
    <property type="entry name" value="DEXHc_RE_I_III_res"/>
    <property type="match status" value="1"/>
</dbReference>
<keyword evidence="3" id="KW-0378">Hydrolase</keyword>
<dbReference type="GO" id="GO:0016787">
    <property type="term" value="F:hydrolase activity"/>
    <property type="evidence" value="ECO:0007669"/>
    <property type="project" value="InterPro"/>
</dbReference>
<dbReference type="InterPro" id="IPR058403">
    <property type="entry name" value="DUF8090"/>
</dbReference>
<name>A0A097IIG7_9CORY</name>
<dbReference type="AlphaFoldDB" id="A0A097IIG7"/>
<dbReference type="SUPFAM" id="SSF56024">
    <property type="entry name" value="Phospholipase D/nuclease"/>
    <property type="match status" value="1"/>
</dbReference>
<dbReference type="InterPro" id="IPR001650">
    <property type="entry name" value="Helicase_C-like"/>
</dbReference>
<dbReference type="Gene3D" id="3.30.870.10">
    <property type="entry name" value="Endonuclease Chain A"/>
    <property type="match status" value="1"/>
</dbReference>
<dbReference type="CDD" id="cd09204">
    <property type="entry name" value="PLDc_N_DEXD_b2"/>
    <property type="match status" value="1"/>
</dbReference>
<dbReference type="PROSITE" id="PS51194">
    <property type="entry name" value="HELICASE_CTER"/>
    <property type="match status" value="1"/>
</dbReference>
<dbReference type="Pfam" id="PF26350">
    <property type="entry name" value="DUF8090"/>
    <property type="match status" value="1"/>
</dbReference>
<reference evidence="3 4" key="1">
    <citation type="submission" date="2013-09" db="EMBL/GenBank/DDBJ databases">
        <title>Complete genome sequence of Corynebacterium doosanense CAU 212(T) (=DSM 45436(T)), isolated from activated sludge.</title>
        <authorList>
            <person name="Schaffert L."/>
            <person name="Albersmeier A."/>
            <person name="Kalinowski J."/>
            <person name="Ruckert C."/>
        </authorList>
    </citation>
    <scope>NUCLEOTIDE SEQUENCE [LARGE SCALE GENOMIC DNA]</scope>
    <source>
        <strain evidence="3 4">CAU 212</strain>
    </source>
</reference>
<feature type="domain" description="Helicase C-terminal" evidence="2">
    <location>
        <begin position="426"/>
        <end position="591"/>
    </location>
</feature>
<dbReference type="eggNOG" id="COG1061">
    <property type="taxonomic scope" value="Bacteria"/>
</dbReference>
<dbReference type="InterPro" id="IPR027417">
    <property type="entry name" value="P-loop_NTPase"/>
</dbReference>
<dbReference type="GO" id="GO:0005829">
    <property type="term" value="C:cytosol"/>
    <property type="evidence" value="ECO:0007669"/>
    <property type="project" value="TreeGrafter"/>
</dbReference>
<dbReference type="PANTHER" id="PTHR47396:SF1">
    <property type="entry name" value="ATP-DEPENDENT HELICASE IRC3-RELATED"/>
    <property type="match status" value="1"/>
</dbReference>
<dbReference type="Pfam" id="PF00271">
    <property type="entry name" value="Helicase_C"/>
    <property type="match status" value="1"/>
</dbReference>
<dbReference type="Pfam" id="PF11907">
    <property type="entry name" value="DUF3427"/>
    <property type="match status" value="1"/>
</dbReference>
<dbReference type="SMART" id="SM00490">
    <property type="entry name" value="HELICc"/>
    <property type="match status" value="1"/>
</dbReference>
<dbReference type="STRING" id="558173.CDOO_12160"/>
<dbReference type="REBASE" id="94890">
    <property type="entry name" value="Cdo212ORF12160P"/>
</dbReference>
<dbReference type="InterPro" id="IPR006935">
    <property type="entry name" value="Helicase/UvrB_N"/>
</dbReference>
<dbReference type="RefSeq" id="WP_018022134.1">
    <property type="nucleotide sequence ID" value="NZ_AQUX01000005.1"/>
</dbReference>
<dbReference type="GO" id="GO:0004386">
    <property type="term" value="F:helicase activity"/>
    <property type="evidence" value="ECO:0007669"/>
    <property type="project" value="UniProtKB-KW"/>
</dbReference>
<keyword evidence="3" id="KW-0547">Nucleotide-binding</keyword>
<dbReference type="GO" id="GO:0005524">
    <property type="term" value="F:ATP binding"/>
    <property type="evidence" value="ECO:0007669"/>
    <property type="project" value="InterPro"/>
</dbReference>
<dbReference type="HOGENOM" id="CLU_005588_1_0_11"/>
<dbReference type="CDD" id="cd18799">
    <property type="entry name" value="SF2_C_EcoAI-like"/>
    <property type="match status" value="1"/>
</dbReference>
<dbReference type="SMART" id="SM00487">
    <property type="entry name" value="DEXDc"/>
    <property type="match status" value="1"/>
</dbReference>
<dbReference type="Proteomes" id="UP000029914">
    <property type="component" value="Chromosome"/>
</dbReference>
<feature type="domain" description="Helicase ATP-binding" evidence="1">
    <location>
        <begin position="222"/>
        <end position="374"/>
    </location>
</feature>
<sequence length="967" mass="108504">MNEFPSIAPNVEYGFLDAHVNSDRLHHPLLVSNTDDSTMYKAICDELARSQSFTFSVAFITNSGLALLKQALVDFRGRGTIITSTYQDFNEPNAFRELLNLDNVDAYVVSADDSEGFHAKGYLFRQDFGLTAIVGSSNLTSQALKVNQEWNLRFSALAGGHIVGQLDAAVAKQRDRAIPLTHAWIDDYEIRRRPRILPPLTRTSAQLVPNRMQKAALEALRELVDEGKKRALIVSATGTGKTILAAFAARSAAPERLLFIAHREQILTKAKQSFQDVFDAPSEDFGLYVGGTKQLDRRYVFASYQSLIHGDTLNGIDPRDFDYIIIDEVHRAGAESYRRIINHFRPAFLLGLTATPERTDGANVFELFDYNVAYEIRLQEAMSAKMLSPFHYYGIADFEDAWGRTVGDETSISDLLSDERVDYVVEMLRVYGFPRDVRGLIFCSRNEEAALLSEKLNERSVNDRELRTVALSGKDSEAVREASVQRLEAGELDYIITVDIFNEGIDIPAVNQVVLLRGTQSSIIFTQQLGRGLRKAEGKDHLRVIDFIGNYARNYLIAIALTGDRTGNKNGIREKTQRKAAGIGMGDSSISFDPVSQQRVFAALSKAQLTGKRQFKEAIADLSHRLGQVPRLYDFASFDSMDPFTMASKSGDYWSLLADLKFVERRPSLPEAQHLRYLSTEVLNGLRPHEALILQELLVRRVMSAEEIRSLLVARETTAGDDVVASAGRVLTSEFFNSRRRAELGNIAFVSISDEGWSLDHRFAELYFAYSAEGDRGYTAQSFRHHVDDLLRTSLYLTESQHSWTGDLVVGQQYGRKDVCRLLLWEKNEESTIYGYKVDRVTSTCPLFVTYDKHPDVSASTMYHDELRSPSLMEWYSKSGRTLRSKELAPILGNQVDLHVFVKKSDAEGKIFFYLGEAESTNAKQSTIAGKDDASLNVVTMELEFDSPIEQGLYDYLVHDGVVEAAT</sequence>
<dbReference type="SUPFAM" id="SSF52540">
    <property type="entry name" value="P-loop containing nucleoside triphosphate hydrolases"/>
    <property type="match status" value="1"/>
</dbReference>
<evidence type="ECO:0000313" key="4">
    <source>
        <dbReference type="Proteomes" id="UP000029914"/>
    </source>
</evidence>
<dbReference type="InterPro" id="IPR050742">
    <property type="entry name" value="Helicase_Restrict-Modif_Enz"/>
</dbReference>
<evidence type="ECO:0000313" key="3">
    <source>
        <dbReference type="EMBL" id="AIT61925.1"/>
    </source>
</evidence>
<dbReference type="InterPro" id="IPR021835">
    <property type="entry name" value="DUF3427"/>
</dbReference>
<dbReference type="KEGG" id="cdo:CDOO_12160"/>